<protein>
    <submittedName>
        <fullName evidence="2">Secreted protein</fullName>
    </submittedName>
</protein>
<keyword evidence="1" id="KW-1185">Reference proteome</keyword>
<sequence>MMRSNFGLIFHATYMSGGPPYRGTSKSCRQDYLLYSCALGLRNSYTRCVDLVVVEAKYLLPSVCQSVSTNVPVNEGFDCEALSRIT</sequence>
<reference evidence="2" key="1">
    <citation type="submission" date="2016-11" db="UniProtKB">
        <authorList>
            <consortium name="WormBaseParasite"/>
        </authorList>
    </citation>
    <scope>IDENTIFICATION</scope>
</reference>
<evidence type="ECO:0000313" key="2">
    <source>
        <dbReference type="WBParaSite" id="L893_g979.t1"/>
    </source>
</evidence>
<dbReference type="AlphaFoldDB" id="A0A1I8AWG3"/>
<dbReference type="WBParaSite" id="L893_g979.t1">
    <property type="protein sequence ID" value="L893_g979.t1"/>
    <property type="gene ID" value="L893_g979"/>
</dbReference>
<organism evidence="1 2">
    <name type="scientific">Steinernema glaseri</name>
    <dbReference type="NCBI Taxonomy" id="37863"/>
    <lineage>
        <taxon>Eukaryota</taxon>
        <taxon>Metazoa</taxon>
        <taxon>Ecdysozoa</taxon>
        <taxon>Nematoda</taxon>
        <taxon>Chromadorea</taxon>
        <taxon>Rhabditida</taxon>
        <taxon>Tylenchina</taxon>
        <taxon>Panagrolaimomorpha</taxon>
        <taxon>Strongyloidoidea</taxon>
        <taxon>Steinernematidae</taxon>
        <taxon>Steinernema</taxon>
    </lineage>
</organism>
<proteinExistence type="predicted"/>
<name>A0A1I8AWG3_9BILA</name>
<dbReference type="Proteomes" id="UP000095287">
    <property type="component" value="Unplaced"/>
</dbReference>
<accession>A0A1I8AWG3</accession>
<evidence type="ECO:0000313" key="1">
    <source>
        <dbReference type="Proteomes" id="UP000095287"/>
    </source>
</evidence>